<dbReference type="PANTHER" id="PTHR23429:SF0">
    <property type="entry name" value="GLUCOSE-6-PHOSPHATE 1-DEHYDROGENASE"/>
    <property type="match status" value="1"/>
</dbReference>
<keyword evidence="2" id="KW-0313">Glucose metabolism</keyword>
<dbReference type="SUPFAM" id="SSF51735">
    <property type="entry name" value="NAD(P)-binding Rossmann-fold domains"/>
    <property type="match status" value="1"/>
</dbReference>
<keyword evidence="5" id="KW-0119">Carbohydrate metabolism</keyword>
<dbReference type="Pfam" id="PF02781">
    <property type="entry name" value="G6PD_C"/>
    <property type="match status" value="1"/>
</dbReference>
<dbReference type="InterPro" id="IPR022674">
    <property type="entry name" value="G6P_DH_NAD-bd"/>
</dbReference>
<evidence type="ECO:0000259" key="7">
    <source>
        <dbReference type="Pfam" id="PF02781"/>
    </source>
</evidence>
<keyword evidence="4 8" id="KW-0560">Oxidoreductase</keyword>
<dbReference type="SUPFAM" id="SSF55347">
    <property type="entry name" value="Glyceraldehyde-3-phosphate dehydrogenase-like, C-terminal domain"/>
    <property type="match status" value="1"/>
</dbReference>
<name>A0ABR8YY62_9MICO</name>
<evidence type="ECO:0000256" key="5">
    <source>
        <dbReference type="ARBA" id="ARBA00023277"/>
    </source>
</evidence>
<dbReference type="InterPro" id="IPR022675">
    <property type="entry name" value="G6P_DH_C"/>
</dbReference>
<evidence type="ECO:0000313" key="9">
    <source>
        <dbReference type="Proteomes" id="UP000661894"/>
    </source>
</evidence>
<sequence length="484" mass="52929">MAETVHAAREEIRTLLVLGASGDLAGRLLLPGLGRLLATGRAPELRLVGSGVEDWDDAQWRKRLTEAFAVQPSIEMAPWEAFPSLAHEPGEETLRRLERESVYVQADVTRADELRGVLEQCEGPIGIYFALPPAVTERACLALEEIGLPEGTRLIIEKPFGTDGESARRLNAVVGRLVPEEEVHRVDHFLGKSTVLNILGFRFANRIFEPIWRATHVESVEIVYDEDLALEGRARYYDGSGALRDMIQSHLLHVLALVAMDPPTTLGDRDVRDRIAEVLRATRAGEPEEYSRRARYGAGRIGVREVPAYAEEPGVDPSRETETLAEVTVFIDNWRWKGVPFTLRSAKGITPTRKEVVVTFKPVPHLPVGLEGTSQPARVRIGLGPECLDLELDVNGSGDPWSLDRVTLSTTFGGAELPAYGEVLAGVLEADPLLSVRGDVAEECWRVVEPVLAAWSEGRVPLGEYPAGSPATAATAKAETSVIP</sequence>
<dbReference type="PANTHER" id="PTHR23429">
    <property type="entry name" value="GLUCOSE-6-PHOSPHATE 1-DEHYDROGENASE G6PD"/>
    <property type="match status" value="1"/>
</dbReference>
<comment type="pathway">
    <text evidence="1">Carbohydrate degradation; pentose phosphate pathway; D-ribulose 5-phosphate from D-glucose 6-phosphate (oxidative stage): step 1/3.</text>
</comment>
<evidence type="ECO:0000259" key="6">
    <source>
        <dbReference type="Pfam" id="PF00479"/>
    </source>
</evidence>
<dbReference type="EC" id="1.1.1.49" evidence="8"/>
<evidence type="ECO:0000256" key="3">
    <source>
        <dbReference type="ARBA" id="ARBA00022857"/>
    </source>
</evidence>
<protein>
    <submittedName>
        <fullName evidence="8">Glucose-6-phosphate dehydrogenase</fullName>
        <ecNumber evidence="8">1.1.1.49</ecNumber>
    </submittedName>
</protein>
<accession>A0ABR8YY62</accession>
<dbReference type="GO" id="GO:0004345">
    <property type="term" value="F:glucose-6-phosphate dehydrogenase activity"/>
    <property type="evidence" value="ECO:0007669"/>
    <property type="project" value="UniProtKB-EC"/>
</dbReference>
<dbReference type="PIRSF" id="PIRSF000110">
    <property type="entry name" value="G6PD"/>
    <property type="match status" value="1"/>
</dbReference>
<dbReference type="InterPro" id="IPR001282">
    <property type="entry name" value="G6P_DH"/>
</dbReference>
<dbReference type="NCBIfam" id="NF009492">
    <property type="entry name" value="PRK12853.1-3"/>
    <property type="match status" value="1"/>
</dbReference>
<dbReference type="EMBL" id="JACSPO010000001">
    <property type="protein sequence ID" value="MBD8060990.1"/>
    <property type="molecule type" value="Genomic_DNA"/>
</dbReference>
<reference evidence="8 9" key="1">
    <citation type="submission" date="2020-08" db="EMBL/GenBank/DDBJ databases">
        <title>A Genomic Blueprint of the Chicken Gut Microbiome.</title>
        <authorList>
            <person name="Gilroy R."/>
            <person name="Ravi A."/>
            <person name="Getino M."/>
            <person name="Pursley I."/>
            <person name="Horton D.L."/>
            <person name="Alikhan N.-F."/>
            <person name="Baker D."/>
            <person name="Gharbi K."/>
            <person name="Hall N."/>
            <person name="Watson M."/>
            <person name="Adriaenssens E.M."/>
            <person name="Foster-Nyarko E."/>
            <person name="Jarju S."/>
            <person name="Secka A."/>
            <person name="Antonio M."/>
            <person name="Oren A."/>
            <person name="Chaudhuri R."/>
            <person name="La Ragione R.M."/>
            <person name="Hildebrand F."/>
            <person name="Pallen M.J."/>
        </authorList>
    </citation>
    <scope>NUCLEOTIDE SEQUENCE [LARGE SCALE GENOMIC DNA]</scope>
    <source>
        <strain evidence="8 9">Sa1BUA1</strain>
    </source>
</reference>
<organism evidence="8 9">
    <name type="scientific">Oceanitalea stevensii</name>
    <dbReference type="NCBI Taxonomy" id="2763072"/>
    <lineage>
        <taxon>Bacteria</taxon>
        <taxon>Bacillati</taxon>
        <taxon>Actinomycetota</taxon>
        <taxon>Actinomycetes</taxon>
        <taxon>Micrococcales</taxon>
        <taxon>Bogoriellaceae</taxon>
        <taxon>Georgenia</taxon>
    </lineage>
</organism>
<dbReference type="InterPro" id="IPR036291">
    <property type="entry name" value="NAD(P)-bd_dom_sf"/>
</dbReference>
<evidence type="ECO:0000256" key="4">
    <source>
        <dbReference type="ARBA" id="ARBA00023002"/>
    </source>
</evidence>
<proteinExistence type="predicted"/>
<evidence type="ECO:0000256" key="1">
    <source>
        <dbReference type="ARBA" id="ARBA00004937"/>
    </source>
</evidence>
<comment type="caution">
    <text evidence="8">The sequence shown here is derived from an EMBL/GenBank/DDBJ whole genome shotgun (WGS) entry which is preliminary data.</text>
</comment>
<feature type="domain" description="Glucose-6-phosphate dehydrogenase C-terminal" evidence="7">
    <location>
        <begin position="201"/>
        <end position="474"/>
    </location>
</feature>
<keyword evidence="9" id="KW-1185">Reference proteome</keyword>
<gene>
    <name evidence="8" type="ORF">H9624_01475</name>
</gene>
<dbReference type="Pfam" id="PF00479">
    <property type="entry name" value="G6PD_N"/>
    <property type="match status" value="1"/>
</dbReference>
<dbReference type="PRINTS" id="PR00079">
    <property type="entry name" value="G6PDHDRGNASE"/>
</dbReference>
<keyword evidence="3" id="KW-0521">NADP</keyword>
<dbReference type="Gene3D" id="3.40.50.720">
    <property type="entry name" value="NAD(P)-binding Rossmann-like Domain"/>
    <property type="match status" value="1"/>
</dbReference>
<dbReference type="Gene3D" id="3.30.360.10">
    <property type="entry name" value="Dihydrodipicolinate Reductase, domain 2"/>
    <property type="match status" value="1"/>
</dbReference>
<dbReference type="Proteomes" id="UP000661894">
    <property type="component" value="Unassembled WGS sequence"/>
</dbReference>
<dbReference type="RefSeq" id="WP_251838136.1">
    <property type="nucleotide sequence ID" value="NZ_JACSPO010000001.1"/>
</dbReference>
<evidence type="ECO:0000256" key="2">
    <source>
        <dbReference type="ARBA" id="ARBA00022526"/>
    </source>
</evidence>
<feature type="domain" description="Glucose-6-phosphate dehydrogenase NAD-binding" evidence="6">
    <location>
        <begin position="17"/>
        <end position="197"/>
    </location>
</feature>
<evidence type="ECO:0000313" key="8">
    <source>
        <dbReference type="EMBL" id="MBD8060990.1"/>
    </source>
</evidence>